<evidence type="ECO:0000313" key="1">
    <source>
        <dbReference type="Proteomes" id="UP000887563"/>
    </source>
</evidence>
<dbReference type="Proteomes" id="UP000887563">
    <property type="component" value="Unplaced"/>
</dbReference>
<organism evidence="1 2">
    <name type="scientific">Meloidogyne incognita</name>
    <name type="common">Southern root-knot nematode worm</name>
    <name type="synonym">Oxyuris incognita</name>
    <dbReference type="NCBI Taxonomy" id="6306"/>
    <lineage>
        <taxon>Eukaryota</taxon>
        <taxon>Metazoa</taxon>
        <taxon>Ecdysozoa</taxon>
        <taxon>Nematoda</taxon>
        <taxon>Chromadorea</taxon>
        <taxon>Rhabditida</taxon>
        <taxon>Tylenchina</taxon>
        <taxon>Tylenchomorpha</taxon>
        <taxon>Tylenchoidea</taxon>
        <taxon>Meloidogynidae</taxon>
        <taxon>Meloidogyninae</taxon>
        <taxon>Meloidogyne</taxon>
        <taxon>Meloidogyne incognita group</taxon>
    </lineage>
</organism>
<evidence type="ECO:0000313" key="2">
    <source>
        <dbReference type="WBParaSite" id="Minc3s01335g22882"/>
    </source>
</evidence>
<protein>
    <submittedName>
        <fullName evidence="2">Uncharacterized protein</fullName>
    </submittedName>
</protein>
<dbReference type="AlphaFoldDB" id="A0A914MDV0"/>
<keyword evidence="1" id="KW-1185">Reference proteome</keyword>
<proteinExistence type="predicted"/>
<dbReference type="WBParaSite" id="Minc3s01335g22882">
    <property type="protein sequence ID" value="Minc3s01335g22882"/>
    <property type="gene ID" value="Minc3s01335g22882"/>
</dbReference>
<accession>A0A914MDV0</accession>
<name>A0A914MDV0_MELIC</name>
<reference evidence="2" key="1">
    <citation type="submission" date="2022-11" db="UniProtKB">
        <authorList>
            <consortium name="WormBaseParasite"/>
        </authorList>
    </citation>
    <scope>IDENTIFICATION</scope>
</reference>
<sequence length="226" mass="25254">MDCQVFNPQQQPFEGYDGLFEFAISQVIDCGYGHVLPSNIFGIKKSNSQAGNLIKRKMSGRNNNNNIDKIMMKKLDLLNKVYSKRGLEVVSQEERQQLLNICWDSDNNTRALHIPVPTLSSGGVDSNKSNNGRGLNSLVGSSSNVSVLDGRVGTELSTKNLIRLSSNGNKENFGGANDKFVNPSQVDGMLIKSRWDFSLLVEKMLTELRKKRVVKFKQELKRLSDL</sequence>